<organism evidence="1">
    <name type="scientific">Chloropicon laureae</name>
    <dbReference type="NCBI Taxonomy" id="464258"/>
    <lineage>
        <taxon>Eukaryota</taxon>
        <taxon>Viridiplantae</taxon>
        <taxon>Chlorophyta</taxon>
        <taxon>Chloropicophyceae</taxon>
        <taxon>Chloropicales</taxon>
        <taxon>Chloropicaceae</taxon>
        <taxon>Chloropicon</taxon>
    </lineage>
</organism>
<sequence length="107" mass="11596">MFRPARSFVRHARYSCSLATSPRRKLVSKLLKHSKAVWLDWFWLRGFLAVAASSFGGADPSACIALSSAAGDALGLLASALFDQGSAFLLALPPSLFRIILRFTPPT</sequence>
<dbReference type="AlphaFoldDB" id="A0A7S2YUD3"/>
<name>A0A7S2YUD3_9CHLO</name>
<reference evidence="1" key="1">
    <citation type="submission" date="2021-01" db="EMBL/GenBank/DDBJ databases">
        <authorList>
            <person name="Corre E."/>
            <person name="Pelletier E."/>
            <person name="Niang G."/>
            <person name="Scheremetjew M."/>
            <person name="Finn R."/>
            <person name="Kale V."/>
            <person name="Holt S."/>
            <person name="Cochrane G."/>
            <person name="Meng A."/>
            <person name="Brown T."/>
            <person name="Cohen L."/>
        </authorList>
    </citation>
    <scope>NUCLEOTIDE SEQUENCE</scope>
    <source>
        <strain evidence="1">RCC856</strain>
    </source>
</reference>
<evidence type="ECO:0000313" key="1">
    <source>
        <dbReference type="EMBL" id="CAE0007356.1"/>
    </source>
</evidence>
<dbReference type="EMBL" id="HBHU01000552">
    <property type="protein sequence ID" value="CAE0007356.1"/>
    <property type="molecule type" value="Transcribed_RNA"/>
</dbReference>
<gene>
    <name evidence="1" type="ORF">CLAU1311_LOCUS345</name>
</gene>
<protein>
    <submittedName>
        <fullName evidence="1">Uncharacterized protein</fullName>
    </submittedName>
</protein>
<proteinExistence type="predicted"/>
<accession>A0A7S2YUD3</accession>